<feature type="coiled-coil region" evidence="1">
    <location>
        <begin position="55"/>
        <end position="93"/>
    </location>
</feature>
<name>A0A5M8R1M6_9BACT</name>
<sequence length="142" mass="16262">MKEFLDDIRADVKKGNYAAASFLILIVIIVFAVPTLWVKIGNQSDKTDAVRAECAKELKEQRKEDQKRLDSTIAAKDIKYDNLNQQFNDFKDEVMVKLERNQQRSEHLDQEGKKVIKAINKEAVKAKQNSKQLDSVSKNLVP</sequence>
<comment type="caution">
    <text evidence="3">The sequence shown here is derived from an EMBL/GenBank/DDBJ whole genome shotgun (WGS) entry which is preliminary data.</text>
</comment>
<keyword evidence="2" id="KW-0472">Membrane</keyword>
<organism evidence="3 4">
    <name type="scientific">Dyadobacter flavalbus</name>
    <dbReference type="NCBI Taxonomy" id="2579942"/>
    <lineage>
        <taxon>Bacteria</taxon>
        <taxon>Pseudomonadati</taxon>
        <taxon>Bacteroidota</taxon>
        <taxon>Cytophagia</taxon>
        <taxon>Cytophagales</taxon>
        <taxon>Spirosomataceae</taxon>
        <taxon>Dyadobacter</taxon>
    </lineage>
</organism>
<keyword evidence="2" id="KW-1133">Transmembrane helix</keyword>
<proteinExistence type="predicted"/>
<keyword evidence="2" id="KW-0812">Transmembrane</keyword>
<dbReference type="EMBL" id="VBSN01000013">
    <property type="protein sequence ID" value="KAA6441458.1"/>
    <property type="molecule type" value="Genomic_DNA"/>
</dbReference>
<protein>
    <submittedName>
        <fullName evidence="3">Uncharacterized protein</fullName>
    </submittedName>
</protein>
<evidence type="ECO:0000256" key="2">
    <source>
        <dbReference type="SAM" id="Phobius"/>
    </source>
</evidence>
<dbReference type="AlphaFoldDB" id="A0A5M8R1M6"/>
<gene>
    <name evidence="3" type="ORF">FEM33_01615</name>
</gene>
<dbReference type="Proteomes" id="UP000323994">
    <property type="component" value="Unassembled WGS sequence"/>
</dbReference>
<accession>A0A5M8R1M6</accession>
<evidence type="ECO:0000256" key="1">
    <source>
        <dbReference type="SAM" id="Coils"/>
    </source>
</evidence>
<keyword evidence="4" id="KW-1185">Reference proteome</keyword>
<dbReference type="RefSeq" id="WP_139010378.1">
    <property type="nucleotide sequence ID" value="NZ_VBSN01000013.1"/>
</dbReference>
<reference evidence="3 4" key="1">
    <citation type="submission" date="2019-05" db="EMBL/GenBank/DDBJ databases">
        <authorList>
            <person name="Qu J.-H."/>
        </authorList>
    </citation>
    <scope>NUCLEOTIDE SEQUENCE [LARGE SCALE GENOMIC DNA]</scope>
    <source>
        <strain evidence="3 4">NS28</strain>
    </source>
</reference>
<keyword evidence="1" id="KW-0175">Coiled coil</keyword>
<evidence type="ECO:0000313" key="4">
    <source>
        <dbReference type="Proteomes" id="UP000323994"/>
    </source>
</evidence>
<evidence type="ECO:0000313" key="3">
    <source>
        <dbReference type="EMBL" id="KAA6441458.1"/>
    </source>
</evidence>
<feature type="transmembrane region" description="Helical" evidence="2">
    <location>
        <begin position="17"/>
        <end position="38"/>
    </location>
</feature>